<evidence type="ECO:0000256" key="1">
    <source>
        <dbReference type="SAM" id="MobiDB-lite"/>
    </source>
</evidence>
<dbReference type="InterPro" id="IPR038765">
    <property type="entry name" value="Papain-like_cys_pep_sf"/>
</dbReference>
<organism evidence="2 3">
    <name type="scientific">Camelina sativa</name>
    <name type="common">False flax</name>
    <name type="synonym">Myagrum sativum</name>
    <dbReference type="NCBI Taxonomy" id="90675"/>
    <lineage>
        <taxon>Eukaryota</taxon>
        <taxon>Viridiplantae</taxon>
        <taxon>Streptophyta</taxon>
        <taxon>Embryophyta</taxon>
        <taxon>Tracheophyta</taxon>
        <taxon>Spermatophyta</taxon>
        <taxon>Magnoliopsida</taxon>
        <taxon>eudicotyledons</taxon>
        <taxon>Gunneridae</taxon>
        <taxon>Pentapetalae</taxon>
        <taxon>rosids</taxon>
        <taxon>malvids</taxon>
        <taxon>Brassicales</taxon>
        <taxon>Brassicaceae</taxon>
        <taxon>Camelineae</taxon>
        <taxon>Camelina</taxon>
    </lineage>
</organism>
<keyword evidence="2" id="KW-1185">Reference proteome</keyword>
<dbReference type="RefSeq" id="XP_010517544.1">
    <property type="nucleotide sequence ID" value="XM_010519242.1"/>
</dbReference>
<gene>
    <name evidence="3" type="primary">LOC104792972</name>
</gene>
<evidence type="ECO:0000313" key="2">
    <source>
        <dbReference type="Proteomes" id="UP000694864"/>
    </source>
</evidence>
<proteinExistence type="predicted"/>
<dbReference type="GeneID" id="104792972"/>
<name>A0ABM0ZLT6_CAMSA</name>
<protein>
    <submittedName>
        <fullName evidence="3">Uncharacterized protein LOC104792972 isoform X2</fullName>
    </submittedName>
</protein>
<reference evidence="3" key="2">
    <citation type="submission" date="2025-08" db="UniProtKB">
        <authorList>
            <consortium name="RefSeq"/>
        </authorList>
    </citation>
    <scope>IDENTIFICATION</scope>
    <source>
        <tissue evidence="3">Leaf</tissue>
    </source>
</reference>
<evidence type="ECO:0000313" key="3">
    <source>
        <dbReference type="RefSeq" id="XP_010517544.1"/>
    </source>
</evidence>
<feature type="region of interest" description="Disordered" evidence="1">
    <location>
        <begin position="58"/>
        <end position="77"/>
    </location>
</feature>
<sequence>MEDARRTSSRRLTLKPPLSHVPALGTLEISNTFGSSSNYVPNNDKRFVLVEPPTDSIPDASHIGCPDDQPSPTHTTPKCEPPLHLRNEGHTKEVHFDKCNSVFPVREDGPAHNLRPRKVVSEDYFQKCSALVLSTLDRISSKQVQQFLANLSTFSGREYIIRGDHFHRSVFTDILKPQKWISNLHIDLLLGYIWEKHSAFLQNKRITVVDSMFFHHYQHLYQLEKTTPRWSRHLASYAYRLCAWRGCI</sequence>
<accession>A0ABM0ZLT6</accession>
<reference evidence="2" key="1">
    <citation type="journal article" date="2014" name="Nat. Commun.">
        <title>The emerging biofuel crop Camelina sativa retains a highly undifferentiated hexaploid genome structure.</title>
        <authorList>
            <person name="Kagale S."/>
            <person name="Koh C."/>
            <person name="Nixon J."/>
            <person name="Bollina V."/>
            <person name="Clarke W.E."/>
            <person name="Tuteja R."/>
            <person name="Spillane C."/>
            <person name="Robinson S.J."/>
            <person name="Links M.G."/>
            <person name="Clarke C."/>
            <person name="Higgins E.E."/>
            <person name="Huebert T."/>
            <person name="Sharpe A.G."/>
            <person name="Parkin I.A."/>
        </authorList>
    </citation>
    <scope>NUCLEOTIDE SEQUENCE [LARGE SCALE GENOMIC DNA]</scope>
    <source>
        <strain evidence="2">cv. DH55</strain>
    </source>
</reference>
<dbReference type="Proteomes" id="UP000694864">
    <property type="component" value="Chromosome 6"/>
</dbReference>
<dbReference type="SUPFAM" id="SSF54001">
    <property type="entry name" value="Cysteine proteinases"/>
    <property type="match status" value="1"/>
</dbReference>